<organism evidence="1 2">
    <name type="scientific">Daphnia magna</name>
    <dbReference type="NCBI Taxonomy" id="35525"/>
    <lineage>
        <taxon>Eukaryota</taxon>
        <taxon>Metazoa</taxon>
        <taxon>Ecdysozoa</taxon>
        <taxon>Arthropoda</taxon>
        <taxon>Crustacea</taxon>
        <taxon>Branchiopoda</taxon>
        <taxon>Diplostraca</taxon>
        <taxon>Cladocera</taxon>
        <taxon>Anomopoda</taxon>
        <taxon>Daphniidae</taxon>
        <taxon>Daphnia</taxon>
    </lineage>
</organism>
<protein>
    <submittedName>
        <fullName evidence="1">Uncharacterized protein</fullName>
    </submittedName>
</protein>
<evidence type="ECO:0000313" key="1">
    <source>
        <dbReference type="EMBL" id="KAK4004617.1"/>
    </source>
</evidence>
<reference evidence="1 2" key="1">
    <citation type="journal article" date="2023" name="Nucleic Acids Res.">
        <title>The hologenome of Daphnia magna reveals possible DNA methylation and microbiome-mediated evolution of the host genome.</title>
        <authorList>
            <person name="Chaturvedi A."/>
            <person name="Li X."/>
            <person name="Dhandapani V."/>
            <person name="Marshall H."/>
            <person name="Kissane S."/>
            <person name="Cuenca-Cambronero M."/>
            <person name="Asole G."/>
            <person name="Calvet F."/>
            <person name="Ruiz-Romero M."/>
            <person name="Marangio P."/>
            <person name="Guigo R."/>
            <person name="Rago D."/>
            <person name="Mirbahai L."/>
            <person name="Eastwood N."/>
            <person name="Colbourne J.K."/>
            <person name="Zhou J."/>
            <person name="Mallon E."/>
            <person name="Orsini L."/>
        </authorList>
    </citation>
    <scope>NUCLEOTIDE SEQUENCE [LARGE SCALE GENOMIC DNA]</scope>
    <source>
        <strain evidence="1">LRV0_1</strain>
    </source>
</reference>
<sequence>MRSGCSACVVNDINQNNSDNSDRQQVRNETRIISNKWIFMSMRQCELKSLIKTVQPWLEAGQRIPNVGHSAKDWD</sequence>
<accession>A0ABQ9YVD6</accession>
<gene>
    <name evidence="1" type="ORF">OUZ56_006349</name>
</gene>
<name>A0ABQ9YVD6_9CRUS</name>
<comment type="caution">
    <text evidence="1">The sequence shown here is derived from an EMBL/GenBank/DDBJ whole genome shotgun (WGS) entry which is preliminary data.</text>
</comment>
<dbReference type="Proteomes" id="UP001234178">
    <property type="component" value="Unassembled WGS sequence"/>
</dbReference>
<evidence type="ECO:0000313" key="2">
    <source>
        <dbReference type="Proteomes" id="UP001234178"/>
    </source>
</evidence>
<proteinExistence type="predicted"/>
<keyword evidence="2" id="KW-1185">Reference proteome</keyword>
<dbReference type="EMBL" id="JAOYFB010000001">
    <property type="protein sequence ID" value="KAK4004617.1"/>
    <property type="molecule type" value="Genomic_DNA"/>
</dbReference>